<proteinExistence type="predicted"/>
<gene>
    <name evidence="2" type="ORF">ACMD2_03679</name>
</gene>
<dbReference type="EMBL" id="LSRQ01007665">
    <property type="protein sequence ID" value="OAY64749.1"/>
    <property type="molecule type" value="Genomic_DNA"/>
</dbReference>
<keyword evidence="1" id="KW-1133">Transmembrane helix</keyword>
<evidence type="ECO:0000256" key="1">
    <source>
        <dbReference type="SAM" id="Phobius"/>
    </source>
</evidence>
<keyword evidence="1" id="KW-0472">Membrane</keyword>
<protein>
    <submittedName>
        <fullName evidence="2">Protein NRT1/ PTR FAMILY 5.10</fullName>
    </submittedName>
</protein>
<feature type="transmembrane region" description="Helical" evidence="1">
    <location>
        <begin position="192"/>
        <end position="211"/>
    </location>
</feature>
<keyword evidence="1" id="KW-0812">Transmembrane</keyword>
<dbReference type="Gene3D" id="1.20.1250.20">
    <property type="entry name" value="MFS general substrate transporter like domains"/>
    <property type="match status" value="2"/>
</dbReference>
<evidence type="ECO:0000313" key="3">
    <source>
        <dbReference type="Proteomes" id="UP000092600"/>
    </source>
</evidence>
<comment type="caution">
    <text evidence="2">The sequence shown here is derived from an EMBL/GenBank/DDBJ whole genome shotgun (WGS) entry which is preliminary data.</text>
</comment>
<dbReference type="Proteomes" id="UP000092600">
    <property type="component" value="Unassembled WGS sequence"/>
</dbReference>
<dbReference type="PANTHER" id="PTHR11654">
    <property type="entry name" value="OLIGOPEPTIDE TRANSPORTER-RELATED"/>
    <property type="match status" value="1"/>
</dbReference>
<feature type="transmembrane region" description="Helical" evidence="1">
    <location>
        <begin position="147"/>
        <end position="169"/>
    </location>
</feature>
<organism evidence="2 3">
    <name type="scientific">Ananas comosus</name>
    <name type="common">Pineapple</name>
    <name type="synonym">Ananas ananas</name>
    <dbReference type="NCBI Taxonomy" id="4615"/>
    <lineage>
        <taxon>Eukaryota</taxon>
        <taxon>Viridiplantae</taxon>
        <taxon>Streptophyta</taxon>
        <taxon>Embryophyta</taxon>
        <taxon>Tracheophyta</taxon>
        <taxon>Spermatophyta</taxon>
        <taxon>Magnoliopsida</taxon>
        <taxon>Liliopsida</taxon>
        <taxon>Poales</taxon>
        <taxon>Bromeliaceae</taxon>
        <taxon>Bromelioideae</taxon>
        <taxon>Ananas</taxon>
    </lineage>
</organism>
<sequence length="212" mass="23927">MHAFGADQFDESDPEECKSKSSFFNWWYFGMCDGAAATATLGMQLRAGQRRRLGARVRHPLRLHGGRPHRLPDRLAGLPVPLARISRRILAWCKGWRFADGSNCLCETKDEADFIGVDDEIANVFTIVGLQEFFYDQVHDVLRSLGIALYLSTFGGVGDFVSGFLVSVIDKATARFGESWFCNNLNCGHLDYFYWLLAGLCVIEFVIYLYFA</sequence>
<dbReference type="AlphaFoldDB" id="A0A199UJ32"/>
<evidence type="ECO:0000313" key="2">
    <source>
        <dbReference type="EMBL" id="OAY64749.1"/>
    </source>
</evidence>
<feature type="transmembrane region" description="Helical" evidence="1">
    <location>
        <begin position="26"/>
        <end position="43"/>
    </location>
</feature>
<accession>A0A199UJ32</accession>
<dbReference type="InterPro" id="IPR036259">
    <property type="entry name" value="MFS_trans_sf"/>
</dbReference>
<reference evidence="2 3" key="1">
    <citation type="journal article" date="2016" name="DNA Res.">
        <title>The draft genome of MD-2 pineapple using hybrid error correction of long reads.</title>
        <authorList>
            <person name="Redwan R.M."/>
            <person name="Saidin A."/>
            <person name="Kumar S.V."/>
        </authorList>
    </citation>
    <scope>NUCLEOTIDE SEQUENCE [LARGE SCALE GENOMIC DNA]</scope>
    <source>
        <strain evidence="3">cv. MD2</strain>
        <tissue evidence="2">Leaf</tissue>
    </source>
</reference>
<name>A0A199UJ32_ANACO</name>